<dbReference type="PROSITE" id="PS50077">
    <property type="entry name" value="HEAT_REPEAT"/>
    <property type="match status" value="1"/>
</dbReference>
<protein>
    <submittedName>
        <fullName evidence="1">HEAT repeat-containing protein</fullName>
    </submittedName>
</protein>
<dbReference type="Proteomes" id="UP000494216">
    <property type="component" value="Unassembled WGS sequence"/>
</dbReference>
<dbReference type="InterPro" id="IPR016024">
    <property type="entry name" value="ARM-type_fold"/>
</dbReference>
<dbReference type="Gene3D" id="1.25.10.10">
    <property type="entry name" value="Leucine-rich Repeat Variant"/>
    <property type="match status" value="1"/>
</dbReference>
<evidence type="ECO:0000313" key="2">
    <source>
        <dbReference type="Proteomes" id="UP000494216"/>
    </source>
</evidence>
<sequence length="209" mass="22742">MKSNDKETKYTAAELLPQFKLNSNKITEAFVERLKNKPDITFGSLLLSGLGELRVDGNTLAYLFDLVDDISNPYIFAIIGALGELGELGETKINDKELESIVDKLLSILNSDLDHKEFSDNSITASSVKGAIALALSYYGDKAEKAVKELISLLADQDQETRKNATIALGKIGAKAKDAIPSIQKLKDDEYTEVRDAASDAIEGIQKTA</sequence>
<evidence type="ECO:0000313" key="1">
    <source>
        <dbReference type="EMBL" id="CAA9890970.1"/>
    </source>
</evidence>
<dbReference type="InterPro" id="IPR021133">
    <property type="entry name" value="HEAT_type_2"/>
</dbReference>
<dbReference type="AlphaFoldDB" id="A0A8S0X8C2"/>
<keyword evidence="2" id="KW-1185">Reference proteome</keyword>
<organism evidence="1 2">
    <name type="scientific">Candidatus Methylobacter favarea</name>
    <dbReference type="NCBI Taxonomy" id="2707345"/>
    <lineage>
        <taxon>Bacteria</taxon>
        <taxon>Pseudomonadati</taxon>
        <taxon>Pseudomonadota</taxon>
        <taxon>Gammaproteobacteria</taxon>
        <taxon>Methylococcales</taxon>
        <taxon>Methylococcaceae</taxon>
        <taxon>Methylobacter</taxon>
    </lineage>
</organism>
<comment type="caution">
    <text evidence="1">The sequence shown here is derived from an EMBL/GenBank/DDBJ whole genome shotgun (WGS) entry which is preliminary data.</text>
</comment>
<dbReference type="SUPFAM" id="SSF48371">
    <property type="entry name" value="ARM repeat"/>
    <property type="match status" value="1"/>
</dbReference>
<reference evidence="1 2" key="1">
    <citation type="submission" date="2020-02" db="EMBL/GenBank/DDBJ databases">
        <authorList>
            <person name="Hogendoorn C."/>
        </authorList>
    </citation>
    <scope>NUCLEOTIDE SEQUENCE [LARGE SCALE GENOMIC DNA]</scope>
    <source>
        <strain evidence="1">METHB21</strain>
    </source>
</reference>
<dbReference type="Pfam" id="PF13646">
    <property type="entry name" value="HEAT_2"/>
    <property type="match status" value="1"/>
</dbReference>
<proteinExistence type="predicted"/>
<name>A0A8S0X8C2_9GAMM</name>
<gene>
    <name evidence="1" type="ORF">METHB2_310001</name>
</gene>
<dbReference type="RefSeq" id="WP_174625873.1">
    <property type="nucleotide sequence ID" value="NZ_CADCXN010000060.1"/>
</dbReference>
<accession>A0A8S0X8C2</accession>
<dbReference type="EMBL" id="CADCXN010000060">
    <property type="protein sequence ID" value="CAA9890970.1"/>
    <property type="molecule type" value="Genomic_DNA"/>
</dbReference>
<dbReference type="InterPro" id="IPR011989">
    <property type="entry name" value="ARM-like"/>
</dbReference>